<dbReference type="GO" id="GO:0005829">
    <property type="term" value="C:cytosol"/>
    <property type="evidence" value="ECO:0007669"/>
    <property type="project" value="TreeGrafter"/>
</dbReference>
<dbReference type="EMBL" id="LGUI01000002">
    <property type="protein sequence ID" value="PNE34610.1"/>
    <property type="molecule type" value="Genomic_DNA"/>
</dbReference>
<dbReference type="InterPro" id="IPR014729">
    <property type="entry name" value="Rossmann-like_a/b/a_fold"/>
</dbReference>
<dbReference type="Proteomes" id="UP000528608">
    <property type="component" value="Unassembled WGS sequence"/>
</dbReference>
<dbReference type="Proteomes" id="UP000235945">
    <property type="component" value="Unassembled WGS sequence"/>
</dbReference>
<evidence type="ECO:0000256" key="2">
    <source>
        <dbReference type="ARBA" id="ARBA00012737"/>
    </source>
</evidence>
<evidence type="ECO:0000259" key="5">
    <source>
        <dbReference type="Pfam" id="PF00733"/>
    </source>
</evidence>
<dbReference type="EMBL" id="JACHJF010000023">
    <property type="protein sequence ID" value="MBB5122104.1"/>
    <property type="molecule type" value="Genomic_DNA"/>
</dbReference>
<gene>
    <name evidence="7" type="ORF">AF335_08665</name>
    <name evidence="6" type="ORF">FHS36_005575</name>
</gene>
<dbReference type="RefSeq" id="WP_102917695.1">
    <property type="nucleotide sequence ID" value="NZ_JACHJF010000023.1"/>
</dbReference>
<evidence type="ECO:0000313" key="7">
    <source>
        <dbReference type="EMBL" id="PNE34610.1"/>
    </source>
</evidence>
<comment type="catalytic activity">
    <reaction evidence="4">
        <text>L-aspartate + L-glutamine + ATP + H2O = L-asparagine + L-glutamate + AMP + diphosphate + H(+)</text>
        <dbReference type="Rhea" id="RHEA:12228"/>
        <dbReference type="ChEBI" id="CHEBI:15377"/>
        <dbReference type="ChEBI" id="CHEBI:15378"/>
        <dbReference type="ChEBI" id="CHEBI:29985"/>
        <dbReference type="ChEBI" id="CHEBI:29991"/>
        <dbReference type="ChEBI" id="CHEBI:30616"/>
        <dbReference type="ChEBI" id="CHEBI:33019"/>
        <dbReference type="ChEBI" id="CHEBI:58048"/>
        <dbReference type="ChEBI" id="CHEBI:58359"/>
        <dbReference type="ChEBI" id="CHEBI:456215"/>
        <dbReference type="EC" id="6.3.5.4"/>
    </reaction>
</comment>
<evidence type="ECO:0000313" key="6">
    <source>
        <dbReference type="EMBL" id="MBB5122104.1"/>
    </source>
</evidence>
<evidence type="ECO:0000256" key="1">
    <source>
        <dbReference type="ARBA" id="ARBA00005187"/>
    </source>
</evidence>
<sequence length="612" mass="64542">MTAHTAGTSAGGTWFAVLPDTEAGGAAALLLRREAREEVPHASGRPWLLGRWAPGDMTVVHAGPVRIAAAGPGAAALVRHSGALGGLRAPADLARLAARLPGALHLLCSTAGRVMAQGTLAHTRRIFHCRLAGCQVAADRADVLATALGAPVDEAALALRLLSPSPPHPLGGLPLWRGVHAVPGDHLLLLDERGAATTVRRWRPPLPELPLDRTADAVRDALTAAVAARTHDGGTVGADLSGGMDSTSLCFLADRGPAHLLTYRQDSVDPAHDDALWARVAVAALPSAGHLETGADGAPAAFAGLTAPDADPEEPFRWVRSQARLADLARRMAEAGARLHLTGDGGDELFGAMPSALHSLARVRPVTALRRLRSHRALRRWPLTASLRAMADTSDYPRWLASHGGPLLGPLPSPTVPSLWWGPPPRLPRWVTPQATALVRESLARTAAERPDPLAPSRVQHEHLHYAQVCGRAVRLADRLTALYGVRLAAPYLDDHVIEAALSARLELHAPADRYKPVLARAMAGIVPAPLLGRTTKAVFGADSYVGLDRHRAELLDLCADDSALACRGLVDPAALRAALVAPHRDTASIRPLDPTLAAERWLRATTAGGPR</sequence>
<accession>A0A2N8P0R0</accession>
<dbReference type="GO" id="GO:0004066">
    <property type="term" value="F:asparagine synthase (glutamine-hydrolyzing) activity"/>
    <property type="evidence" value="ECO:0007669"/>
    <property type="project" value="UniProtKB-EC"/>
</dbReference>
<reference evidence="7" key="1">
    <citation type="submission" date="2015-07" db="EMBL/GenBank/DDBJ databases">
        <authorList>
            <person name="Noorani M."/>
        </authorList>
    </citation>
    <scope>NUCLEOTIDE SEQUENCE [LARGE SCALE GENOMIC DNA]</scope>
    <source>
        <strain evidence="7">ATCC 27428</strain>
    </source>
</reference>
<dbReference type="AlphaFoldDB" id="A0A2N8P0R0"/>
<reference evidence="8" key="2">
    <citation type="submission" date="2015-07" db="EMBL/GenBank/DDBJ databases">
        <authorList>
            <person name="Graham D.E."/>
            <person name="Giannone R.J."/>
            <person name="Gulvik C.A."/>
            <person name="Hettich R.L."/>
            <person name="Klingeman D.M."/>
            <person name="Mahan K.M."/>
            <person name="Parry R.J."/>
            <person name="Spain J.C."/>
        </authorList>
    </citation>
    <scope>NUCLEOTIDE SEQUENCE [LARGE SCALE GENOMIC DNA]</scope>
    <source>
        <strain evidence="8">ATCC 27428</strain>
    </source>
</reference>
<evidence type="ECO:0000313" key="8">
    <source>
        <dbReference type="Proteomes" id="UP000235945"/>
    </source>
</evidence>
<proteinExistence type="predicted"/>
<protein>
    <recommendedName>
        <fullName evidence="2">asparagine synthase (glutamine-hydrolyzing)</fullName>
        <ecNumber evidence="2">6.3.5.4</ecNumber>
    </recommendedName>
</protein>
<evidence type="ECO:0000313" key="9">
    <source>
        <dbReference type="Proteomes" id="UP000528608"/>
    </source>
</evidence>
<dbReference type="InterPro" id="IPR001962">
    <property type="entry name" value="Asn_synthase"/>
</dbReference>
<organism evidence="7 8">
    <name type="scientific">Streptomyces eurocidicus</name>
    <name type="common">Streptoverticillium eurocidicus</name>
    <dbReference type="NCBI Taxonomy" id="66423"/>
    <lineage>
        <taxon>Bacteria</taxon>
        <taxon>Bacillati</taxon>
        <taxon>Actinomycetota</taxon>
        <taxon>Actinomycetes</taxon>
        <taxon>Kitasatosporales</taxon>
        <taxon>Streptomycetaceae</taxon>
        <taxon>Streptomyces</taxon>
    </lineage>
</organism>
<reference evidence="6 9" key="3">
    <citation type="submission" date="2020-08" db="EMBL/GenBank/DDBJ databases">
        <title>Genomic Encyclopedia of Type Strains, Phase III (KMG-III): the genomes of soil and plant-associated and newly described type strains.</title>
        <authorList>
            <person name="Whitman W."/>
        </authorList>
    </citation>
    <scope>NUCLEOTIDE SEQUENCE [LARGE SCALE GENOMIC DNA]</scope>
    <source>
        <strain evidence="6 9">CECT 3259</strain>
    </source>
</reference>
<keyword evidence="8" id="KW-1185">Reference proteome</keyword>
<evidence type="ECO:0000256" key="3">
    <source>
        <dbReference type="ARBA" id="ARBA00022888"/>
    </source>
</evidence>
<dbReference type="OrthoDB" id="7053173at2"/>
<dbReference type="GO" id="GO:0006529">
    <property type="term" value="P:asparagine biosynthetic process"/>
    <property type="evidence" value="ECO:0007669"/>
    <property type="project" value="UniProtKB-KW"/>
</dbReference>
<dbReference type="PANTHER" id="PTHR43284:SF1">
    <property type="entry name" value="ASPARAGINE SYNTHETASE"/>
    <property type="match status" value="1"/>
</dbReference>
<keyword evidence="3" id="KW-0028">Amino-acid biosynthesis</keyword>
<dbReference type="EC" id="6.3.5.4" evidence="2"/>
<dbReference type="InterPro" id="IPR051786">
    <property type="entry name" value="ASN_synthetase/amidase"/>
</dbReference>
<dbReference type="SUPFAM" id="SSF52402">
    <property type="entry name" value="Adenine nucleotide alpha hydrolases-like"/>
    <property type="match status" value="1"/>
</dbReference>
<name>A0A2N8P0R0_STREU</name>
<evidence type="ECO:0000256" key="4">
    <source>
        <dbReference type="ARBA" id="ARBA00048741"/>
    </source>
</evidence>
<keyword evidence="3" id="KW-0061">Asparagine biosynthesis</keyword>
<keyword evidence="6" id="KW-0436">Ligase</keyword>
<dbReference type="Gene3D" id="3.40.50.620">
    <property type="entry name" value="HUPs"/>
    <property type="match status" value="2"/>
</dbReference>
<dbReference type="PANTHER" id="PTHR43284">
    <property type="entry name" value="ASPARAGINE SYNTHETASE (GLUTAMINE-HYDROLYZING)"/>
    <property type="match status" value="1"/>
</dbReference>
<dbReference type="Pfam" id="PF00733">
    <property type="entry name" value="Asn_synthase"/>
    <property type="match status" value="1"/>
</dbReference>
<feature type="domain" description="Asparagine synthetase" evidence="5">
    <location>
        <begin position="218"/>
        <end position="604"/>
    </location>
</feature>
<comment type="caution">
    <text evidence="7">The sequence shown here is derived from an EMBL/GenBank/DDBJ whole genome shotgun (WGS) entry which is preliminary data.</text>
</comment>
<comment type="pathway">
    <text evidence="1">Amino-acid biosynthesis; L-asparagine biosynthesis; L-asparagine from L-aspartate (L-Gln route): step 1/1.</text>
</comment>